<sequence>MSSTAVLDADLREPDPEVDELLVGAVDLHVHPGPSPFPRRIGILGAARDAAAAGFSAMVVKSHHLSMQTDVLALRDAGLAELPIDVYSGVALNRTVGGLNPYIVELILKLGGRVVWFPTISSAAHIQFHHDHHDSRFPTSSMALLEHEPLPILDDAGRLLPVAQEILEIIAAEEAVLNCGHLSAPEIDVLVAGARAAGIHRIVISHPTFIVGASAQRCGEWARQGALIEHCLALAVNRPASPLTQEALQPYLDECGVGGTIFSSDLGQAGNILPVTGYRRMVRRLLDHGVPADDVRAMVGGNARTLLEQGGN</sequence>
<comment type="caution">
    <text evidence="1">The sequence shown here is derived from an EMBL/GenBank/DDBJ whole genome shotgun (WGS) entry which is preliminary data.</text>
</comment>
<accession>A0ABP8RXI3</accession>
<protein>
    <submittedName>
        <fullName evidence="1">DUF6282 family protein</fullName>
    </submittedName>
</protein>
<dbReference type="Proteomes" id="UP001501598">
    <property type="component" value="Unassembled WGS sequence"/>
</dbReference>
<evidence type="ECO:0000313" key="2">
    <source>
        <dbReference type="Proteomes" id="UP001501598"/>
    </source>
</evidence>
<keyword evidence="2" id="KW-1185">Reference proteome</keyword>
<dbReference type="EMBL" id="BAABGT010000067">
    <property type="protein sequence ID" value="GAA4551365.1"/>
    <property type="molecule type" value="Genomic_DNA"/>
</dbReference>
<organism evidence="1 2">
    <name type="scientific">Pseudonocardia xishanensis</name>
    <dbReference type="NCBI Taxonomy" id="630995"/>
    <lineage>
        <taxon>Bacteria</taxon>
        <taxon>Bacillati</taxon>
        <taxon>Actinomycetota</taxon>
        <taxon>Actinomycetes</taxon>
        <taxon>Pseudonocardiales</taxon>
        <taxon>Pseudonocardiaceae</taxon>
        <taxon>Pseudonocardia</taxon>
    </lineage>
</organism>
<proteinExistence type="predicted"/>
<evidence type="ECO:0000313" key="1">
    <source>
        <dbReference type="EMBL" id="GAA4551365.1"/>
    </source>
</evidence>
<dbReference type="Pfam" id="PF19799">
    <property type="entry name" value="DUF6282"/>
    <property type="match status" value="1"/>
</dbReference>
<dbReference type="Gene3D" id="3.20.20.140">
    <property type="entry name" value="Metal-dependent hydrolases"/>
    <property type="match status" value="1"/>
</dbReference>
<reference evidence="2" key="1">
    <citation type="journal article" date="2019" name="Int. J. Syst. Evol. Microbiol.">
        <title>The Global Catalogue of Microorganisms (GCM) 10K type strain sequencing project: providing services to taxonomists for standard genome sequencing and annotation.</title>
        <authorList>
            <consortium name="The Broad Institute Genomics Platform"/>
            <consortium name="The Broad Institute Genome Sequencing Center for Infectious Disease"/>
            <person name="Wu L."/>
            <person name="Ma J."/>
        </authorList>
    </citation>
    <scope>NUCLEOTIDE SEQUENCE [LARGE SCALE GENOMIC DNA]</scope>
    <source>
        <strain evidence="2">JCM 17906</strain>
    </source>
</reference>
<dbReference type="RefSeq" id="WP_345421434.1">
    <property type="nucleotide sequence ID" value="NZ_BAABGT010000067.1"/>
</dbReference>
<dbReference type="SUPFAM" id="SSF51556">
    <property type="entry name" value="Metallo-dependent hydrolases"/>
    <property type="match status" value="1"/>
</dbReference>
<name>A0ABP8RXI3_9PSEU</name>
<dbReference type="InterPro" id="IPR046249">
    <property type="entry name" value="DUF6282"/>
</dbReference>
<gene>
    <name evidence="1" type="ORF">GCM10023175_43060</name>
</gene>
<dbReference type="InterPro" id="IPR032466">
    <property type="entry name" value="Metal_Hydrolase"/>
</dbReference>